<dbReference type="AlphaFoldDB" id="A0A8X6MBM9"/>
<gene>
    <name evidence="2" type="ORF">NPIL_566911</name>
</gene>
<evidence type="ECO:0000256" key="1">
    <source>
        <dbReference type="SAM" id="MobiDB-lite"/>
    </source>
</evidence>
<dbReference type="EMBL" id="BMAW01089263">
    <property type="protein sequence ID" value="GFS38911.1"/>
    <property type="molecule type" value="Genomic_DNA"/>
</dbReference>
<comment type="caution">
    <text evidence="2">The sequence shown here is derived from an EMBL/GenBank/DDBJ whole genome shotgun (WGS) entry which is preliminary data.</text>
</comment>
<dbReference type="Proteomes" id="UP000887013">
    <property type="component" value="Unassembled WGS sequence"/>
</dbReference>
<organism evidence="2 3">
    <name type="scientific">Nephila pilipes</name>
    <name type="common">Giant wood spider</name>
    <name type="synonym">Nephila maculata</name>
    <dbReference type="NCBI Taxonomy" id="299642"/>
    <lineage>
        <taxon>Eukaryota</taxon>
        <taxon>Metazoa</taxon>
        <taxon>Ecdysozoa</taxon>
        <taxon>Arthropoda</taxon>
        <taxon>Chelicerata</taxon>
        <taxon>Arachnida</taxon>
        <taxon>Araneae</taxon>
        <taxon>Araneomorphae</taxon>
        <taxon>Entelegynae</taxon>
        <taxon>Araneoidea</taxon>
        <taxon>Nephilidae</taxon>
        <taxon>Nephila</taxon>
    </lineage>
</organism>
<accession>A0A8X6MBM9</accession>
<name>A0A8X6MBM9_NEPPI</name>
<keyword evidence="3" id="KW-1185">Reference proteome</keyword>
<evidence type="ECO:0000313" key="3">
    <source>
        <dbReference type="Proteomes" id="UP000887013"/>
    </source>
</evidence>
<sequence length="136" mass="15000">MIRFSSVLIPVIIPKPDSTASQLQSDHSTGCSSIQFISLSNSRNGPSYKCVAQIPYKCICFRIHVLTGVQLLIRNIPPKAQLSYLFGQSFSTPARTMLSERDCQPGNTEKSDLPSLSMSPHPSPVNTNPTDERHKL</sequence>
<proteinExistence type="predicted"/>
<evidence type="ECO:0000313" key="2">
    <source>
        <dbReference type="EMBL" id="GFS38911.1"/>
    </source>
</evidence>
<feature type="region of interest" description="Disordered" evidence="1">
    <location>
        <begin position="97"/>
        <end position="136"/>
    </location>
</feature>
<protein>
    <submittedName>
        <fullName evidence="2">Uncharacterized protein</fullName>
    </submittedName>
</protein>
<reference evidence="2" key="1">
    <citation type="submission" date="2020-08" db="EMBL/GenBank/DDBJ databases">
        <title>Multicomponent nature underlies the extraordinary mechanical properties of spider dragline silk.</title>
        <authorList>
            <person name="Kono N."/>
            <person name="Nakamura H."/>
            <person name="Mori M."/>
            <person name="Yoshida Y."/>
            <person name="Ohtoshi R."/>
            <person name="Malay A.D."/>
            <person name="Moran D.A.P."/>
            <person name="Tomita M."/>
            <person name="Numata K."/>
            <person name="Arakawa K."/>
        </authorList>
    </citation>
    <scope>NUCLEOTIDE SEQUENCE</scope>
</reference>